<comment type="caution">
    <text evidence="3">The sequence shown here is derived from an EMBL/GenBank/DDBJ whole genome shotgun (WGS) entry which is preliminary data.</text>
</comment>
<dbReference type="Proteomes" id="UP000053199">
    <property type="component" value="Unassembled WGS sequence"/>
</dbReference>
<dbReference type="RefSeq" id="WP_058267534.1">
    <property type="nucleotide sequence ID" value="NZ_FMAZ01000002.1"/>
</dbReference>
<dbReference type="InterPro" id="IPR005135">
    <property type="entry name" value="Endo/exonuclease/phosphatase"/>
</dbReference>
<dbReference type="InterPro" id="IPR036691">
    <property type="entry name" value="Endo/exonu/phosph_ase_sf"/>
</dbReference>
<keyword evidence="1" id="KW-0812">Transmembrane</keyword>
<evidence type="ECO:0000313" key="3">
    <source>
        <dbReference type="EMBL" id="KSU77944.1"/>
    </source>
</evidence>
<dbReference type="Pfam" id="PF03372">
    <property type="entry name" value="Exo_endo_phos"/>
    <property type="match status" value="1"/>
</dbReference>
<organism evidence="3 4">
    <name type="scientific">Pseudarthrobacter enclensis</name>
    <dbReference type="NCBI Taxonomy" id="993070"/>
    <lineage>
        <taxon>Bacteria</taxon>
        <taxon>Bacillati</taxon>
        <taxon>Actinomycetota</taxon>
        <taxon>Actinomycetes</taxon>
        <taxon>Micrococcales</taxon>
        <taxon>Micrococcaceae</taxon>
        <taxon>Pseudarthrobacter</taxon>
    </lineage>
</organism>
<sequence>MTASGRRAPVRLRMACTWLSLLAAAPVLVLSFFRAVGLEWPVLVVQLLAFTPWLAVPAALALFLSFPAGRGWLRLLAAALLACQLFWLFPLDAARPSPPAAAAPAVSAAGQQQATVDLNVMSVNSQFGRADAAAIVDLVKDRRIAVLAIQEHTQALQDRLADEGLAAALPYRISRPADDGAGSAVYSSRPIEPVGVLPDTPFLMPTVRLVAGGGAGGPRAVLEVTSVHTLPPVDTRVGQWRSDLEAVARLADRPGHRLLMGDFNATYDHMEFRRLLCAGEGGLVDVGAASGSRLLPTWPMDGQPLPGIAIDHLVTSPGVGSTGYGVERIPGTDHAAVVATLAVPAA</sequence>
<keyword evidence="3" id="KW-0255">Endonuclease</keyword>
<feature type="domain" description="Endonuclease/exonuclease/phosphatase" evidence="2">
    <location>
        <begin position="121"/>
        <end position="334"/>
    </location>
</feature>
<feature type="transmembrane region" description="Helical" evidence="1">
    <location>
        <begin position="71"/>
        <end position="89"/>
    </location>
</feature>
<dbReference type="Gene3D" id="3.60.10.10">
    <property type="entry name" value="Endonuclease/exonuclease/phosphatase"/>
    <property type="match status" value="1"/>
</dbReference>
<feature type="transmembrane region" description="Helical" evidence="1">
    <location>
        <begin position="42"/>
        <end position="64"/>
    </location>
</feature>
<keyword evidence="3" id="KW-0378">Hydrolase</keyword>
<dbReference type="GO" id="GO:0004519">
    <property type="term" value="F:endonuclease activity"/>
    <property type="evidence" value="ECO:0007669"/>
    <property type="project" value="UniProtKB-KW"/>
</dbReference>
<keyword evidence="4" id="KW-1185">Reference proteome</keyword>
<proteinExistence type="predicted"/>
<dbReference type="STRING" id="993070.AS031_07780"/>
<keyword evidence="1" id="KW-1133">Transmembrane helix</keyword>
<gene>
    <name evidence="3" type="ORF">AS031_07780</name>
</gene>
<dbReference type="OrthoDB" id="2340043at2"/>
<protein>
    <submittedName>
        <fullName evidence="3">Endonuclease</fullName>
    </submittedName>
</protein>
<feature type="transmembrane region" description="Helical" evidence="1">
    <location>
        <begin position="12"/>
        <end position="36"/>
    </location>
</feature>
<keyword evidence="3" id="KW-0540">Nuclease</keyword>
<name>A0A0V8IT70_9MICC</name>
<dbReference type="EMBL" id="LNQM01000002">
    <property type="protein sequence ID" value="KSU77944.1"/>
    <property type="molecule type" value="Genomic_DNA"/>
</dbReference>
<dbReference type="SUPFAM" id="SSF56219">
    <property type="entry name" value="DNase I-like"/>
    <property type="match status" value="1"/>
</dbReference>
<keyword evidence="1" id="KW-0472">Membrane</keyword>
<evidence type="ECO:0000259" key="2">
    <source>
        <dbReference type="Pfam" id="PF03372"/>
    </source>
</evidence>
<evidence type="ECO:0000313" key="4">
    <source>
        <dbReference type="Proteomes" id="UP000053199"/>
    </source>
</evidence>
<accession>A0A0V8IT70</accession>
<evidence type="ECO:0000256" key="1">
    <source>
        <dbReference type="SAM" id="Phobius"/>
    </source>
</evidence>
<reference evidence="3 4" key="1">
    <citation type="journal article" date="2014" name="Arch. Microbiol.">
        <title>Arthrobacter enclensis sp. nov., isolated from sediment sample.</title>
        <authorList>
            <person name="Dastager S.G."/>
            <person name="Liu Q."/>
            <person name="Tang S.K."/>
            <person name="Krishnamurthi S."/>
            <person name="Lee J.C."/>
            <person name="Li W.J."/>
        </authorList>
    </citation>
    <scope>NUCLEOTIDE SEQUENCE [LARGE SCALE GENOMIC DNA]</scope>
    <source>
        <strain evidence="3 4">NIO-1008</strain>
    </source>
</reference>
<dbReference type="AlphaFoldDB" id="A0A0V8IT70"/>